<feature type="active site" description="Nucleophile" evidence="2">
    <location>
        <position position="87"/>
    </location>
</feature>
<dbReference type="InterPro" id="IPR016035">
    <property type="entry name" value="Acyl_Trfase/lysoPLipase"/>
</dbReference>
<evidence type="ECO:0000259" key="3">
    <source>
        <dbReference type="PROSITE" id="PS51635"/>
    </source>
</evidence>
<protein>
    <submittedName>
        <fullName evidence="4">Patatin-like protein</fullName>
    </submittedName>
</protein>
<dbReference type="InterPro" id="IPR024282">
    <property type="entry name" value="DUF3376"/>
</dbReference>
<dbReference type="InterPro" id="IPR002641">
    <property type="entry name" value="PNPLA_dom"/>
</dbReference>
<sequence length="804" mass="88381">MKEIELRLALVFYGGVSLAIYMHGVSREILNLVRASARRDERGLLNDTTGSTQRKGGAAEAAWGALLAHLGQSVNVRVVVDTIAGASAGGVNGIMLGRALAHDLPLEAHRDLWLKYADVTQLASPQAGIGRFMKSGISPVLDRLVSSRLNKGVADDETRDKLRLLMQSPWFEPPFSGKRYIGWMLDACARMDEDYCAGASLIPTGQSLDLFVTLTDYTGQLRRIRIDDPAFVEEWDHRRVVNFHARHRVPKVIQSQFDPASVPELVFAARATSSFPGAFPPASLAELDEVLAERGETWPHREPFVARGLGLNGTGSRNRYFVDGSVVMNKPLAPVIEAVRARPAAREVARRLVYVDPVPKALPQAVETNGTMPGFFKVILASLAHIPRNEPIGDDLKEIEAHNRRGRWLTQTIEAADPVVERTVKAILPGWGKVSAERLSRCRAQANTAAHDQAGYAYLTYQALKLHSVSDRLEQFLAGILGCLPDDPVPAWLDLALSSLASGRGQGGAETGQGDPGERALRKIGFLVGHDVDYRVRRLRFVVRRLNGFYHREDVRSAPGLSDALDLLKREIYAQIDQFLVCWDRGALEPEILAEIREVLGPDRAGAAGSAGAGGADPDEEAGLIRLRTALAYLETRFDLKSKDREVDVLFAEKACEVLPRPLWRELLGAYVGFAFYDLTIFPVLQSNDFAEVSDILVDRISPPDCAASRRAEISLKGAALNNFGAFFNRRWREHDYLWGRLNAAERLAQIVVSVSGHAPAEEDPVVAELIENLFEAILQEEEGVLATDPLLIAQTRKSLSMGA</sequence>
<keyword evidence="2" id="KW-0378">Hydrolase</keyword>
<dbReference type="Gene3D" id="3.40.1090.10">
    <property type="entry name" value="Cytosolic phospholipase A2 catalytic domain"/>
    <property type="match status" value="1"/>
</dbReference>
<dbReference type="InterPro" id="IPR019894">
    <property type="entry name" value="Patatin-related_protein"/>
</dbReference>
<dbReference type="Pfam" id="PF01734">
    <property type="entry name" value="Patatin"/>
    <property type="match status" value="1"/>
</dbReference>
<feature type="domain" description="PNPLA" evidence="3">
    <location>
        <begin position="10"/>
        <end position="336"/>
    </location>
</feature>
<keyword evidence="2" id="KW-0442">Lipid degradation</keyword>
<dbReference type="NCBIfam" id="TIGR03607">
    <property type="entry name" value="patatin-like protein"/>
    <property type="match status" value="1"/>
</dbReference>
<evidence type="ECO:0000256" key="1">
    <source>
        <dbReference type="ARBA" id="ARBA00023098"/>
    </source>
</evidence>
<evidence type="ECO:0000256" key="2">
    <source>
        <dbReference type="PROSITE-ProRule" id="PRU01161"/>
    </source>
</evidence>
<feature type="short sequence motif" description="GXSXG" evidence="2">
    <location>
        <begin position="85"/>
        <end position="89"/>
    </location>
</feature>
<dbReference type="Pfam" id="PF11856">
    <property type="entry name" value="DUF3376"/>
    <property type="match status" value="1"/>
</dbReference>
<dbReference type="SUPFAM" id="SSF52151">
    <property type="entry name" value="FabD/lysophospholipase-like"/>
    <property type="match status" value="1"/>
</dbReference>
<reference evidence="5" key="1">
    <citation type="journal article" date="2019" name="Int. J. Syst. Evol. Microbiol.">
        <title>The Global Catalogue of Microorganisms (GCM) 10K type strain sequencing project: providing services to taxonomists for standard genome sequencing and annotation.</title>
        <authorList>
            <consortium name="The Broad Institute Genomics Platform"/>
            <consortium name="The Broad Institute Genome Sequencing Center for Infectious Disease"/>
            <person name="Wu L."/>
            <person name="Ma J."/>
        </authorList>
    </citation>
    <scope>NUCLEOTIDE SEQUENCE [LARGE SCALE GENOMIC DNA]</scope>
    <source>
        <strain evidence="5">JCM 3369</strain>
    </source>
</reference>
<proteinExistence type="predicted"/>
<organism evidence="4 5">
    <name type="scientific">Roseibium aestuarii</name>
    <dbReference type="NCBI Taxonomy" id="2600299"/>
    <lineage>
        <taxon>Bacteria</taxon>
        <taxon>Pseudomonadati</taxon>
        <taxon>Pseudomonadota</taxon>
        <taxon>Alphaproteobacteria</taxon>
        <taxon>Hyphomicrobiales</taxon>
        <taxon>Stappiaceae</taxon>
        <taxon>Roseibium</taxon>
    </lineage>
</organism>
<accession>A0ABW4K1R7</accession>
<evidence type="ECO:0000313" key="4">
    <source>
        <dbReference type="EMBL" id="MFD1696908.1"/>
    </source>
</evidence>
<keyword evidence="1 2" id="KW-0443">Lipid metabolism</keyword>
<keyword evidence="5" id="KW-1185">Reference proteome</keyword>
<dbReference type="PROSITE" id="PS51635">
    <property type="entry name" value="PNPLA"/>
    <property type="match status" value="1"/>
</dbReference>
<comment type="caution">
    <text evidence="2">Lacks conserved residue(s) required for the propagation of feature annotation.</text>
</comment>
<dbReference type="RefSeq" id="WP_208998744.1">
    <property type="nucleotide sequence ID" value="NZ_JBHUFA010000012.1"/>
</dbReference>
<gene>
    <name evidence="4" type="ORF">ACFSC7_15425</name>
</gene>
<name>A0ABW4K1R7_9HYPH</name>
<feature type="active site" description="Proton acceptor" evidence="2">
    <location>
        <position position="323"/>
    </location>
</feature>
<comment type="caution">
    <text evidence="4">The sequence shown here is derived from an EMBL/GenBank/DDBJ whole genome shotgun (WGS) entry which is preliminary data.</text>
</comment>
<dbReference type="EMBL" id="JBHUFA010000012">
    <property type="protein sequence ID" value="MFD1696908.1"/>
    <property type="molecule type" value="Genomic_DNA"/>
</dbReference>
<evidence type="ECO:0000313" key="5">
    <source>
        <dbReference type="Proteomes" id="UP001597327"/>
    </source>
</evidence>
<dbReference type="Proteomes" id="UP001597327">
    <property type="component" value="Unassembled WGS sequence"/>
</dbReference>